<evidence type="ECO:0000313" key="9">
    <source>
        <dbReference type="EMBL" id="TYQ08263.1"/>
    </source>
</evidence>
<organism evidence="9">
    <name type="scientific">Nocardia globerula</name>
    <dbReference type="NCBI Taxonomy" id="1818"/>
    <lineage>
        <taxon>Bacteria</taxon>
        <taxon>Bacillati</taxon>
        <taxon>Actinomycetota</taxon>
        <taxon>Actinomycetes</taxon>
        <taxon>Mycobacteriales</taxon>
        <taxon>Nocardiaceae</taxon>
        <taxon>Nocardia</taxon>
    </lineage>
</organism>
<feature type="transmembrane region" description="Helical" evidence="7">
    <location>
        <begin position="31"/>
        <end position="50"/>
    </location>
</feature>
<evidence type="ECO:0000259" key="8">
    <source>
        <dbReference type="Pfam" id="PF11203"/>
    </source>
</evidence>
<proteinExistence type="inferred from homology"/>
<evidence type="ECO:0000256" key="5">
    <source>
        <dbReference type="ARBA" id="ARBA00022989"/>
    </source>
</evidence>
<sequence>MTQYSSPGGGTVDRSRLKYWPSSHRISAREVVSAQAVGISAACLALFAGLELRWAIAIAAAVAVILLLHIGGRSITTWIRTAVRYMRRCQTSSGTIVSFQTPSEQSIGLRVDGSTLVSVVEIMAPHDYLTRIGRTSFDASHTLPTAALADCLHQHDISLTGIDIVSHGFRVASGTPATEVYDRLIGPLPATATRIVWLALRFDRIEGSDAVDRRGGGGDGAARSISVATSRVVRVLEAAGARARILTAPEISSSIAQVSRGVEVADVAETWRSTPLPGVSNLGYGIEPKAITKSSLAQVWAAATLGTSVTVRLRPRPETGLTAVSATCRFTTRHLPKAAPVAGLVSMRGRQRDALLTNVPTALTSLDAISPTRTMDAADLTALELPLAGCGQLLGSDDRGQGVAALVAGTGVNTVFVAGELYLAQQLIFRAVATGTRVLIHTDRPETWTPLIDSMGVPDRLRVSGHGQGPEGTFNAVVFDGVRALPPRAGVTAVYVYGDPAQWPEIEPDLTIVQPNALGDRIVVATDKSSVELTLVTIAAETSFIGRPRAGAEFPVSP</sequence>
<keyword evidence="4 7" id="KW-0812">Transmembrane</keyword>
<dbReference type="NCBIfam" id="TIGR03923">
    <property type="entry name" value="T7SS_EccE"/>
    <property type="match status" value="1"/>
</dbReference>
<reference evidence="9" key="1">
    <citation type="submission" date="2019-07" db="EMBL/GenBank/DDBJ databases">
        <title>Genomic Encyclopedia of Type Strains, Phase IV (KMG-IV): sequencing the most valuable type-strain genomes for metagenomic binning, comparative biology and taxonomic classification.</title>
        <authorList>
            <person name="Goeker M."/>
        </authorList>
    </citation>
    <scope>NUCLEOTIDE SEQUENCE</scope>
    <source>
        <strain evidence="9">DSM 44596</strain>
    </source>
</reference>
<feature type="domain" description="Type VII secretion system protein EccE" evidence="8">
    <location>
        <begin position="190"/>
        <end position="284"/>
    </location>
</feature>
<dbReference type="EMBL" id="VNIQ01000001">
    <property type="protein sequence ID" value="TYQ08263.1"/>
    <property type="molecule type" value="Genomic_DNA"/>
</dbReference>
<evidence type="ECO:0000256" key="2">
    <source>
        <dbReference type="ARBA" id="ARBA00007759"/>
    </source>
</evidence>
<dbReference type="GO" id="GO:0005886">
    <property type="term" value="C:plasma membrane"/>
    <property type="evidence" value="ECO:0007669"/>
    <property type="project" value="UniProtKB-SubCell"/>
</dbReference>
<gene>
    <name evidence="9" type="ORF">FNL38_101634</name>
</gene>
<keyword evidence="5 7" id="KW-1133">Transmembrane helix</keyword>
<comment type="caution">
    <text evidence="9">The sequence shown here is derived from an EMBL/GenBank/DDBJ whole genome shotgun (WGS) entry which is preliminary data.</text>
</comment>
<keyword evidence="6 7" id="KW-0472">Membrane</keyword>
<dbReference type="InterPro" id="IPR050051">
    <property type="entry name" value="EccE_dom"/>
</dbReference>
<accession>A0A652YX39</accession>
<dbReference type="InterPro" id="IPR021368">
    <property type="entry name" value="T7SS_EccE"/>
</dbReference>
<evidence type="ECO:0000256" key="4">
    <source>
        <dbReference type="ARBA" id="ARBA00022692"/>
    </source>
</evidence>
<evidence type="ECO:0000256" key="1">
    <source>
        <dbReference type="ARBA" id="ARBA00004236"/>
    </source>
</evidence>
<name>A0A652YX39_NOCGL</name>
<comment type="similarity">
    <text evidence="2">Belongs to the EccE family.</text>
</comment>
<dbReference type="AlphaFoldDB" id="A0A652YX39"/>
<evidence type="ECO:0000256" key="6">
    <source>
        <dbReference type="ARBA" id="ARBA00023136"/>
    </source>
</evidence>
<comment type="subcellular location">
    <subcellularLocation>
        <location evidence="1">Cell membrane</location>
    </subcellularLocation>
</comment>
<keyword evidence="3" id="KW-1003">Cell membrane</keyword>
<evidence type="ECO:0000256" key="7">
    <source>
        <dbReference type="SAM" id="Phobius"/>
    </source>
</evidence>
<protein>
    <submittedName>
        <fullName evidence="9">Type VII secretion protein EccE</fullName>
    </submittedName>
</protein>
<evidence type="ECO:0000256" key="3">
    <source>
        <dbReference type="ARBA" id="ARBA00022475"/>
    </source>
</evidence>
<feature type="transmembrane region" description="Helical" evidence="7">
    <location>
        <begin position="56"/>
        <end position="79"/>
    </location>
</feature>
<dbReference type="Pfam" id="PF11203">
    <property type="entry name" value="EccE"/>
    <property type="match status" value="1"/>
</dbReference>